<dbReference type="HOGENOM" id="CLU_149892_0_0_9"/>
<organism evidence="2 3">
    <name type="scientific">Pelotomaculum thermopropionicum (strain DSM 13744 / JCM 10971 / SI)</name>
    <dbReference type="NCBI Taxonomy" id="370438"/>
    <lineage>
        <taxon>Bacteria</taxon>
        <taxon>Bacillati</taxon>
        <taxon>Bacillota</taxon>
        <taxon>Clostridia</taxon>
        <taxon>Eubacteriales</taxon>
        <taxon>Desulfotomaculaceae</taxon>
        <taxon>Pelotomaculum</taxon>
    </lineage>
</organism>
<dbReference type="Gene3D" id="1.10.260.40">
    <property type="entry name" value="lambda repressor-like DNA-binding domains"/>
    <property type="match status" value="1"/>
</dbReference>
<dbReference type="STRING" id="370438.PTH_2162"/>
<keyword evidence="3" id="KW-1185">Reference proteome</keyword>
<reference evidence="3" key="1">
    <citation type="journal article" date="2008" name="Genome Res.">
        <title>The genome of Pelotomaculum thermopropionicum reveals niche-associated evolution in anaerobic microbiota.</title>
        <authorList>
            <person name="Kosaka T."/>
            <person name="Kato S."/>
            <person name="Shimoyama T."/>
            <person name="Ishii S."/>
            <person name="Abe T."/>
            <person name="Watanabe K."/>
        </authorList>
    </citation>
    <scope>NUCLEOTIDE SEQUENCE [LARGE SCALE GENOMIC DNA]</scope>
    <source>
        <strain evidence="3">DSM 13744 / JCM 10971 / SI</strain>
    </source>
</reference>
<dbReference type="SMART" id="SM00530">
    <property type="entry name" value="HTH_XRE"/>
    <property type="match status" value="1"/>
</dbReference>
<dbReference type="SUPFAM" id="SSF47413">
    <property type="entry name" value="lambda repressor-like DNA-binding domains"/>
    <property type="match status" value="1"/>
</dbReference>
<dbReference type="KEGG" id="pth:PTH_2162"/>
<dbReference type="CDD" id="cd00093">
    <property type="entry name" value="HTH_XRE"/>
    <property type="match status" value="1"/>
</dbReference>
<dbReference type="GO" id="GO:0003677">
    <property type="term" value="F:DNA binding"/>
    <property type="evidence" value="ECO:0007669"/>
    <property type="project" value="InterPro"/>
</dbReference>
<gene>
    <name evidence="2" type="primary">HipB</name>
    <name evidence="2" type="ordered locus">PTH_2162</name>
</gene>
<sequence length="137" mass="15610">MRVKGITAKEKAEQLLRQAEAGEYLLQLRSKKGVSLAQLGEKVGVSANYLSEIERGLKVPSDLLIRELAGYYGTDENIIFKKYGKTPLAAIEEVNDNPTLQKTLTEIRRNKKLTDDQKQELYDKVYELYQEFINKGV</sequence>
<evidence type="ECO:0000259" key="1">
    <source>
        <dbReference type="PROSITE" id="PS50943"/>
    </source>
</evidence>
<dbReference type="InterPro" id="IPR001387">
    <property type="entry name" value="Cro/C1-type_HTH"/>
</dbReference>
<feature type="domain" description="HTH cro/C1-type" evidence="1">
    <location>
        <begin position="25"/>
        <end position="79"/>
    </location>
</feature>
<dbReference type="InterPro" id="IPR010982">
    <property type="entry name" value="Lambda_DNA-bd_dom_sf"/>
</dbReference>
<name>A5D079_PELTS</name>
<dbReference type="EMBL" id="AP009389">
    <property type="protein sequence ID" value="BAF60343.1"/>
    <property type="molecule type" value="Genomic_DNA"/>
</dbReference>
<dbReference type="Pfam" id="PF13560">
    <property type="entry name" value="HTH_31"/>
    <property type="match status" value="1"/>
</dbReference>
<dbReference type="Proteomes" id="UP000006556">
    <property type="component" value="Chromosome"/>
</dbReference>
<proteinExistence type="predicted"/>
<dbReference type="eggNOG" id="COG1396">
    <property type="taxonomic scope" value="Bacteria"/>
</dbReference>
<evidence type="ECO:0000313" key="2">
    <source>
        <dbReference type="EMBL" id="BAF60343.1"/>
    </source>
</evidence>
<evidence type="ECO:0000313" key="3">
    <source>
        <dbReference type="Proteomes" id="UP000006556"/>
    </source>
</evidence>
<dbReference type="AlphaFoldDB" id="A5D079"/>
<protein>
    <submittedName>
        <fullName evidence="2">Predicted transcriptional regulator</fullName>
    </submittedName>
</protein>
<accession>A5D079</accession>
<dbReference type="PROSITE" id="PS50943">
    <property type="entry name" value="HTH_CROC1"/>
    <property type="match status" value="1"/>
</dbReference>